<name>A0ACB8F3M2_9SAUR</name>
<evidence type="ECO:0000313" key="2">
    <source>
        <dbReference type="Proteomes" id="UP000827872"/>
    </source>
</evidence>
<protein>
    <submittedName>
        <fullName evidence="1">Uncharacterized protein</fullName>
    </submittedName>
</protein>
<accession>A0ACB8F3M2</accession>
<dbReference type="EMBL" id="CM037618">
    <property type="protein sequence ID" value="KAH7999950.1"/>
    <property type="molecule type" value="Genomic_DNA"/>
</dbReference>
<comment type="caution">
    <text evidence="1">The sequence shown here is derived from an EMBL/GenBank/DDBJ whole genome shotgun (WGS) entry which is preliminary data.</text>
</comment>
<dbReference type="Proteomes" id="UP000827872">
    <property type="component" value="Linkage Group LG05"/>
</dbReference>
<proteinExistence type="predicted"/>
<sequence>MFLPLGPEGQETASPTGHLAVALHAPLHSPQLGLGEPSQAHGSTPSQPRCRLDGPASPPSEASHRCGAAGQRIGRSTELRSAPPVPSRPAGSAPDSGHKGL</sequence>
<reference evidence="1" key="1">
    <citation type="submission" date="2021-08" db="EMBL/GenBank/DDBJ databases">
        <title>The first chromosome-level gecko genome reveals the dynamic sex chromosomes of Neotropical dwarf geckos (Sphaerodactylidae: Sphaerodactylus).</title>
        <authorList>
            <person name="Pinto B.J."/>
            <person name="Keating S.E."/>
            <person name="Gamble T."/>
        </authorList>
    </citation>
    <scope>NUCLEOTIDE SEQUENCE</scope>
    <source>
        <strain evidence="1">TG3544</strain>
    </source>
</reference>
<keyword evidence="2" id="KW-1185">Reference proteome</keyword>
<organism evidence="1 2">
    <name type="scientific">Sphaerodactylus townsendi</name>
    <dbReference type="NCBI Taxonomy" id="933632"/>
    <lineage>
        <taxon>Eukaryota</taxon>
        <taxon>Metazoa</taxon>
        <taxon>Chordata</taxon>
        <taxon>Craniata</taxon>
        <taxon>Vertebrata</taxon>
        <taxon>Euteleostomi</taxon>
        <taxon>Lepidosauria</taxon>
        <taxon>Squamata</taxon>
        <taxon>Bifurcata</taxon>
        <taxon>Gekkota</taxon>
        <taxon>Sphaerodactylidae</taxon>
        <taxon>Sphaerodactylus</taxon>
    </lineage>
</organism>
<gene>
    <name evidence="1" type="ORF">K3G42_020964</name>
</gene>
<evidence type="ECO:0000313" key="1">
    <source>
        <dbReference type="EMBL" id="KAH7999950.1"/>
    </source>
</evidence>